<evidence type="ECO:0000256" key="2">
    <source>
        <dbReference type="ARBA" id="ARBA00011902"/>
    </source>
</evidence>
<dbReference type="InterPro" id="IPR013783">
    <property type="entry name" value="Ig-like_fold"/>
</dbReference>
<keyword evidence="12" id="KW-0472">Membrane</keyword>
<feature type="chain" id="PRO_5017195651" description="receptor protein-tyrosine kinase" evidence="19">
    <location>
        <begin position="22"/>
        <end position="332"/>
    </location>
</feature>
<dbReference type="Proteomes" id="UP000261560">
    <property type="component" value="Unplaced"/>
</dbReference>
<evidence type="ECO:0000256" key="1">
    <source>
        <dbReference type="ARBA" id="ARBA00004167"/>
    </source>
</evidence>
<dbReference type="InterPro" id="IPR013098">
    <property type="entry name" value="Ig_I-set"/>
</dbReference>
<keyword evidence="4" id="KW-0808">Transferase</keyword>
<dbReference type="FunFam" id="2.60.40.10:FF:000016">
    <property type="entry name" value="Fibroblast growth factor receptor"/>
    <property type="match status" value="1"/>
</dbReference>
<dbReference type="Gene3D" id="2.60.40.10">
    <property type="entry name" value="Immunoglobulins"/>
    <property type="match status" value="2"/>
</dbReference>
<evidence type="ECO:0000256" key="7">
    <source>
        <dbReference type="ARBA" id="ARBA00022737"/>
    </source>
</evidence>
<dbReference type="AlphaFoldDB" id="A0A3B3D1V7"/>
<keyword evidence="8" id="KW-0547">Nucleotide-binding</keyword>
<dbReference type="GO" id="GO:0017134">
    <property type="term" value="F:fibroblast growth factor binding"/>
    <property type="evidence" value="ECO:0007669"/>
    <property type="project" value="TreeGrafter"/>
</dbReference>
<keyword evidence="17" id="KW-0393">Immunoglobulin domain</keyword>
<evidence type="ECO:0000256" key="10">
    <source>
        <dbReference type="ARBA" id="ARBA00022840"/>
    </source>
</evidence>
<evidence type="ECO:0000256" key="9">
    <source>
        <dbReference type="ARBA" id="ARBA00022777"/>
    </source>
</evidence>
<dbReference type="GO" id="GO:0005886">
    <property type="term" value="C:plasma membrane"/>
    <property type="evidence" value="ECO:0007669"/>
    <property type="project" value="TreeGrafter"/>
</dbReference>
<keyword evidence="16" id="KW-0325">Glycoprotein</keyword>
<dbReference type="InterPro" id="IPR007110">
    <property type="entry name" value="Ig-like_dom"/>
</dbReference>
<name>A0A3B3D1V7_ORYME</name>
<sequence>QKNLLPVSLVVVVTRSPLTSAARTCSVRPSDVLSMAPQWVTPEKMEKQLHAVPASMTVRFRCPATGNPVPTLHWLKNGEEFSRDQRIGGFKVDHTWSLIMESVVPSDEGNYTCVVENEHGSLRHTYQLDIVERSPHRPILQAGLPANQTAVVGGDVQFVCRVFSDPQPHIQWLKHVTVNGSREGPEGHSFVQVLKTAGLNSTDKEMEVLTLRNVTLEDAGVYTCLAQNSIGMSYHSAWLTVLSGTLSQAPPTQTPGQPAQLSLSSRLQSRRPRPCPRRPSWRFSSTAWASPSSSSSPLQPSSAGSTARPRRATSAASWRSRSWRRASLCGNR</sequence>
<dbReference type="GeneTree" id="ENSGT00940000155860"/>
<evidence type="ECO:0000256" key="8">
    <source>
        <dbReference type="ARBA" id="ARBA00022741"/>
    </source>
</evidence>
<dbReference type="FunFam" id="2.60.40.10:FF:000020">
    <property type="entry name" value="Fibroblast growth factor receptor"/>
    <property type="match status" value="1"/>
</dbReference>
<evidence type="ECO:0000256" key="17">
    <source>
        <dbReference type="ARBA" id="ARBA00023319"/>
    </source>
</evidence>
<feature type="compositionally biased region" description="Low complexity" evidence="18">
    <location>
        <begin position="281"/>
        <end position="320"/>
    </location>
</feature>
<keyword evidence="6 19" id="KW-0732">Signal</keyword>
<dbReference type="Pfam" id="PF13927">
    <property type="entry name" value="Ig_3"/>
    <property type="match status" value="1"/>
</dbReference>
<dbReference type="SMART" id="SM00409">
    <property type="entry name" value="IG"/>
    <property type="match status" value="2"/>
</dbReference>
<evidence type="ECO:0000256" key="3">
    <source>
        <dbReference type="ARBA" id="ARBA00022553"/>
    </source>
</evidence>
<feature type="compositionally biased region" description="Low complexity" evidence="18">
    <location>
        <begin position="249"/>
        <end position="267"/>
    </location>
</feature>
<keyword evidence="13" id="KW-0829">Tyrosine-protein kinase</keyword>
<dbReference type="InterPro" id="IPR003599">
    <property type="entry name" value="Ig_sub"/>
</dbReference>
<evidence type="ECO:0000256" key="16">
    <source>
        <dbReference type="ARBA" id="ARBA00023180"/>
    </source>
</evidence>
<dbReference type="EC" id="2.7.10.1" evidence="2"/>
<dbReference type="GO" id="GO:0005007">
    <property type="term" value="F:fibroblast growth factor receptor activity"/>
    <property type="evidence" value="ECO:0007669"/>
    <property type="project" value="TreeGrafter"/>
</dbReference>
<protein>
    <recommendedName>
        <fullName evidence="2">receptor protein-tyrosine kinase</fullName>
        <ecNumber evidence="2">2.7.10.1</ecNumber>
    </recommendedName>
</protein>
<evidence type="ECO:0000256" key="5">
    <source>
        <dbReference type="ARBA" id="ARBA00022692"/>
    </source>
</evidence>
<comment type="subcellular location">
    <subcellularLocation>
        <location evidence="1">Membrane</location>
        <topology evidence="1">Single-pass membrane protein</topology>
    </subcellularLocation>
</comment>
<evidence type="ECO:0000256" key="12">
    <source>
        <dbReference type="ARBA" id="ARBA00023136"/>
    </source>
</evidence>
<dbReference type="InterPro" id="IPR036179">
    <property type="entry name" value="Ig-like_dom_sf"/>
</dbReference>
<keyword evidence="22" id="KW-1185">Reference proteome</keyword>
<dbReference type="Pfam" id="PF07679">
    <property type="entry name" value="I-set"/>
    <property type="match status" value="1"/>
</dbReference>
<dbReference type="InterPro" id="IPR052615">
    <property type="entry name" value="FGFRL"/>
</dbReference>
<dbReference type="InterPro" id="IPR003598">
    <property type="entry name" value="Ig_sub2"/>
</dbReference>
<reference evidence="21" key="2">
    <citation type="submission" date="2025-09" db="UniProtKB">
        <authorList>
            <consortium name="Ensembl"/>
        </authorList>
    </citation>
    <scope>IDENTIFICATION</scope>
</reference>
<proteinExistence type="predicted"/>
<keyword evidence="15" id="KW-0675">Receptor</keyword>
<evidence type="ECO:0000313" key="22">
    <source>
        <dbReference type="Proteomes" id="UP000261560"/>
    </source>
</evidence>
<evidence type="ECO:0000256" key="11">
    <source>
        <dbReference type="ARBA" id="ARBA00022989"/>
    </source>
</evidence>
<dbReference type="Ensembl" id="ENSOMET00000010505.1">
    <property type="protein sequence ID" value="ENSOMEP00000024112.1"/>
    <property type="gene ID" value="ENSOMEG00000004559.1"/>
</dbReference>
<feature type="compositionally biased region" description="Basic residues" evidence="18">
    <location>
        <begin position="268"/>
        <end position="280"/>
    </location>
</feature>
<evidence type="ECO:0000259" key="20">
    <source>
        <dbReference type="PROSITE" id="PS50835"/>
    </source>
</evidence>
<evidence type="ECO:0000256" key="15">
    <source>
        <dbReference type="ARBA" id="ARBA00023170"/>
    </source>
</evidence>
<keyword evidence="3" id="KW-0597">Phosphoprotein</keyword>
<feature type="domain" description="Ig-like" evidence="20">
    <location>
        <begin position="37"/>
        <end position="129"/>
    </location>
</feature>
<evidence type="ECO:0000256" key="18">
    <source>
        <dbReference type="SAM" id="MobiDB-lite"/>
    </source>
</evidence>
<dbReference type="PROSITE" id="PS50835">
    <property type="entry name" value="IG_LIKE"/>
    <property type="match status" value="2"/>
</dbReference>
<feature type="signal peptide" evidence="19">
    <location>
        <begin position="1"/>
        <end position="21"/>
    </location>
</feature>
<keyword evidence="11" id="KW-1133">Transmembrane helix</keyword>
<evidence type="ECO:0000256" key="4">
    <source>
        <dbReference type="ARBA" id="ARBA00022679"/>
    </source>
</evidence>
<dbReference type="SMART" id="SM00408">
    <property type="entry name" value="IGc2"/>
    <property type="match status" value="2"/>
</dbReference>
<dbReference type="PANTHER" id="PTHR19890:SF10">
    <property type="entry name" value="FIBROBLAST GROWTH FACTOR RECEPTOR-LIKE 1"/>
    <property type="match status" value="1"/>
</dbReference>
<evidence type="ECO:0000256" key="13">
    <source>
        <dbReference type="ARBA" id="ARBA00023137"/>
    </source>
</evidence>
<dbReference type="GO" id="GO:0005524">
    <property type="term" value="F:ATP binding"/>
    <property type="evidence" value="ECO:0007669"/>
    <property type="project" value="UniProtKB-KW"/>
</dbReference>
<evidence type="ECO:0000256" key="14">
    <source>
        <dbReference type="ARBA" id="ARBA00023157"/>
    </source>
</evidence>
<organism evidence="21 22">
    <name type="scientific">Oryzias melastigma</name>
    <name type="common">Marine medaka</name>
    <dbReference type="NCBI Taxonomy" id="30732"/>
    <lineage>
        <taxon>Eukaryota</taxon>
        <taxon>Metazoa</taxon>
        <taxon>Chordata</taxon>
        <taxon>Craniata</taxon>
        <taxon>Vertebrata</taxon>
        <taxon>Euteleostomi</taxon>
        <taxon>Actinopterygii</taxon>
        <taxon>Neopterygii</taxon>
        <taxon>Teleostei</taxon>
        <taxon>Neoteleostei</taxon>
        <taxon>Acanthomorphata</taxon>
        <taxon>Ovalentaria</taxon>
        <taxon>Atherinomorphae</taxon>
        <taxon>Beloniformes</taxon>
        <taxon>Adrianichthyidae</taxon>
        <taxon>Oryziinae</taxon>
        <taxon>Oryzias</taxon>
    </lineage>
</organism>
<dbReference type="SUPFAM" id="SSF48726">
    <property type="entry name" value="Immunoglobulin"/>
    <property type="match status" value="2"/>
</dbReference>
<evidence type="ECO:0000256" key="6">
    <source>
        <dbReference type="ARBA" id="ARBA00022729"/>
    </source>
</evidence>
<dbReference type="PANTHER" id="PTHR19890">
    <property type="entry name" value="FIBROBLAST GROWTH FACTOR RECEPTOR"/>
    <property type="match status" value="1"/>
</dbReference>
<evidence type="ECO:0000313" key="21">
    <source>
        <dbReference type="Ensembl" id="ENSOMEP00000024112.1"/>
    </source>
</evidence>
<accession>A0A3B3D1V7</accession>
<feature type="region of interest" description="Disordered" evidence="18">
    <location>
        <begin position="249"/>
        <end position="332"/>
    </location>
</feature>
<keyword evidence="14" id="KW-1015">Disulfide bond</keyword>
<keyword evidence="5" id="KW-0812">Transmembrane</keyword>
<reference evidence="21" key="1">
    <citation type="submission" date="2025-08" db="UniProtKB">
        <authorList>
            <consortium name="Ensembl"/>
        </authorList>
    </citation>
    <scope>IDENTIFICATION</scope>
</reference>
<keyword evidence="10" id="KW-0067">ATP-binding</keyword>
<evidence type="ECO:0000256" key="19">
    <source>
        <dbReference type="SAM" id="SignalP"/>
    </source>
</evidence>
<keyword evidence="7" id="KW-0677">Repeat</keyword>
<keyword evidence="9" id="KW-0418">Kinase</keyword>
<feature type="domain" description="Ig-like" evidence="20">
    <location>
        <begin position="138"/>
        <end position="240"/>
    </location>
</feature>